<sequence length="109" mass="11278">MRSVLVYTAARLLLFAATFGVVYLLGAREFLALALAFLISGMVSYVLLSAQRDAMSGVVAQGLAKMRGMGDRLEEGSAKEDAAKEDAAKAETAKEDATASSAAKGDASA</sequence>
<feature type="transmembrane region" description="Helical" evidence="2">
    <location>
        <begin position="30"/>
        <end position="48"/>
    </location>
</feature>
<keyword evidence="2" id="KW-1133">Transmembrane helix</keyword>
<dbReference type="InterPro" id="IPR025323">
    <property type="entry name" value="DUF4229"/>
</dbReference>
<name>A0ABV9E444_9ACTN</name>
<dbReference type="Proteomes" id="UP001595923">
    <property type="component" value="Unassembled WGS sequence"/>
</dbReference>
<keyword evidence="2" id="KW-0472">Membrane</keyword>
<proteinExistence type="predicted"/>
<keyword evidence="2" id="KW-0812">Transmembrane</keyword>
<accession>A0ABV9E444</accession>
<keyword evidence="4" id="KW-1185">Reference proteome</keyword>
<evidence type="ECO:0000313" key="3">
    <source>
        <dbReference type="EMBL" id="MFC4565979.1"/>
    </source>
</evidence>
<feature type="compositionally biased region" description="Low complexity" evidence="1">
    <location>
        <begin position="98"/>
        <end position="109"/>
    </location>
</feature>
<dbReference type="Pfam" id="PF14012">
    <property type="entry name" value="DUF4229"/>
    <property type="match status" value="1"/>
</dbReference>
<reference evidence="4" key="1">
    <citation type="journal article" date="2019" name="Int. J. Syst. Evol. Microbiol.">
        <title>The Global Catalogue of Microorganisms (GCM) 10K type strain sequencing project: providing services to taxonomists for standard genome sequencing and annotation.</title>
        <authorList>
            <consortium name="The Broad Institute Genomics Platform"/>
            <consortium name="The Broad Institute Genome Sequencing Center for Infectious Disease"/>
            <person name="Wu L."/>
            <person name="Ma J."/>
        </authorList>
    </citation>
    <scope>NUCLEOTIDE SEQUENCE [LARGE SCALE GENOMIC DNA]</scope>
    <source>
        <strain evidence="4">XZYJ18</strain>
    </source>
</reference>
<comment type="caution">
    <text evidence="3">The sequence shown here is derived from an EMBL/GenBank/DDBJ whole genome shotgun (WGS) entry which is preliminary data.</text>
</comment>
<protein>
    <submittedName>
        <fullName evidence="3">DUF4229 domain-containing protein</fullName>
    </submittedName>
</protein>
<dbReference type="EMBL" id="JBHSFQ010000055">
    <property type="protein sequence ID" value="MFC4565979.1"/>
    <property type="molecule type" value="Genomic_DNA"/>
</dbReference>
<evidence type="ECO:0000313" key="4">
    <source>
        <dbReference type="Proteomes" id="UP001595923"/>
    </source>
</evidence>
<dbReference type="RefSeq" id="WP_378580452.1">
    <property type="nucleotide sequence ID" value="NZ_JBHSFQ010000055.1"/>
</dbReference>
<feature type="compositionally biased region" description="Basic and acidic residues" evidence="1">
    <location>
        <begin position="71"/>
        <end position="97"/>
    </location>
</feature>
<evidence type="ECO:0000256" key="2">
    <source>
        <dbReference type="SAM" id="Phobius"/>
    </source>
</evidence>
<evidence type="ECO:0000256" key="1">
    <source>
        <dbReference type="SAM" id="MobiDB-lite"/>
    </source>
</evidence>
<gene>
    <name evidence="3" type="ORF">ACFO4E_29345</name>
</gene>
<organism evidence="3 4">
    <name type="scientific">Nocardiopsis mangrovi</name>
    <dbReference type="NCBI Taxonomy" id="1179818"/>
    <lineage>
        <taxon>Bacteria</taxon>
        <taxon>Bacillati</taxon>
        <taxon>Actinomycetota</taxon>
        <taxon>Actinomycetes</taxon>
        <taxon>Streptosporangiales</taxon>
        <taxon>Nocardiopsidaceae</taxon>
        <taxon>Nocardiopsis</taxon>
    </lineage>
</organism>
<feature type="region of interest" description="Disordered" evidence="1">
    <location>
        <begin position="71"/>
        <end position="109"/>
    </location>
</feature>